<organism evidence="2 3">
    <name type="scientific">Pristionchus entomophagus</name>
    <dbReference type="NCBI Taxonomy" id="358040"/>
    <lineage>
        <taxon>Eukaryota</taxon>
        <taxon>Metazoa</taxon>
        <taxon>Ecdysozoa</taxon>
        <taxon>Nematoda</taxon>
        <taxon>Chromadorea</taxon>
        <taxon>Rhabditida</taxon>
        <taxon>Rhabditina</taxon>
        <taxon>Diplogasteromorpha</taxon>
        <taxon>Diplogasteroidea</taxon>
        <taxon>Neodiplogasteridae</taxon>
        <taxon>Pristionchus</taxon>
    </lineage>
</organism>
<dbReference type="EMBL" id="BTSX01000003">
    <property type="protein sequence ID" value="GMS89199.1"/>
    <property type="molecule type" value="Genomic_DNA"/>
</dbReference>
<feature type="region of interest" description="Disordered" evidence="1">
    <location>
        <begin position="130"/>
        <end position="156"/>
    </location>
</feature>
<proteinExistence type="predicted"/>
<name>A0AAV5T9B1_9BILA</name>
<reference evidence="2" key="1">
    <citation type="submission" date="2023-10" db="EMBL/GenBank/DDBJ databases">
        <title>Genome assembly of Pristionchus species.</title>
        <authorList>
            <person name="Yoshida K."/>
            <person name="Sommer R.J."/>
        </authorList>
    </citation>
    <scope>NUCLEOTIDE SEQUENCE</scope>
    <source>
        <strain evidence="2">RS0144</strain>
    </source>
</reference>
<feature type="compositionally biased region" description="Low complexity" evidence="1">
    <location>
        <begin position="215"/>
        <end position="253"/>
    </location>
</feature>
<accession>A0AAV5T9B1</accession>
<feature type="region of interest" description="Disordered" evidence="1">
    <location>
        <begin position="200"/>
        <end position="282"/>
    </location>
</feature>
<evidence type="ECO:0000256" key="1">
    <source>
        <dbReference type="SAM" id="MobiDB-lite"/>
    </source>
</evidence>
<dbReference type="AlphaFoldDB" id="A0AAV5T9B1"/>
<keyword evidence="3" id="KW-1185">Reference proteome</keyword>
<protein>
    <submittedName>
        <fullName evidence="2">Uncharacterized protein</fullName>
    </submittedName>
</protein>
<feature type="compositionally biased region" description="Low complexity" evidence="1">
    <location>
        <begin position="138"/>
        <end position="150"/>
    </location>
</feature>
<gene>
    <name evidence="2" type="ORF">PENTCL1PPCAC_11374</name>
</gene>
<feature type="non-terminal residue" evidence="2">
    <location>
        <position position="1"/>
    </location>
</feature>
<sequence>PNFPQQNLGLNPHNVDLFNQQLQNFNQLPPQAFFDPLSIQQPITNIKPPTVITPSFVVPSPPQSSESYLGGIPPQSTTQHHNSRALTVKSFVGIEKSTVSTPTIPPPAVTPKEDSEQVRLIRKLLEETLAEERSEKMTTLSTTTTHPPTTQIEHKSSIESVAEFGVLDRLNLNETEKKAIVERVEELLRAEIARKLLSEVSSQPLSPATSPPPTHTSTTLPPSTTTRTTYLPSSSSSSPSSTISTTASSTSTTHRIEESTTTVPRPRTHPVPPFTSDPSSIPEKTQLKYLALKQKKSSQVGGRSIVRPVTISESIDEPVSRLRVNSVEKEIREAQPRLPTRYIHNTNKDFDEDLDLIDRSGGSDRRVDTTAAASLLTSARRITYPQEYDDIRVPPSQSNDFFQPATGAPLDLTDVYEDEEEGGLVDLDINQRRREQLRAIGTVSPFSLRTTARLFHEETTTSIPPSPPSIDPLNLETFTTPPFRNGRQQHRATKFEVLASDYRSRLGEAGDLGHILKRLSQNAYIALIESDGGKRIRHESRPIRARRNSGRH</sequence>
<comment type="caution">
    <text evidence="2">The sequence shown here is derived from an EMBL/GenBank/DDBJ whole genome shotgun (WGS) entry which is preliminary data.</text>
</comment>
<evidence type="ECO:0000313" key="2">
    <source>
        <dbReference type="EMBL" id="GMS89199.1"/>
    </source>
</evidence>
<evidence type="ECO:0000313" key="3">
    <source>
        <dbReference type="Proteomes" id="UP001432027"/>
    </source>
</evidence>
<dbReference type="Proteomes" id="UP001432027">
    <property type="component" value="Unassembled WGS sequence"/>
</dbReference>
<feature type="region of interest" description="Disordered" evidence="1">
    <location>
        <begin position="62"/>
        <end position="83"/>
    </location>
</feature>